<feature type="chain" id="PRO_5042952729" description="Secreted protein" evidence="1">
    <location>
        <begin position="23"/>
        <end position="110"/>
    </location>
</feature>
<gene>
    <name evidence="2" type="ORF">QBC37DRAFT_425558</name>
</gene>
<organism evidence="2 3">
    <name type="scientific">Rhypophila decipiens</name>
    <dbReference type="NCBI Taxonomy" id="261697"/>
    <lineage>
        <taxon>Eukaryota</taxon>
        <taxon>Fungi</taxon>
        <taxon>Dikarya</taxon>
        <taxon>Ascomycota</taxon>
        <taxon>Pezizomycotina</taxon>
        <taxon>Sordariomycetes</taxon>
        <taxon>Sordariomycetidae</taxon>
        <taxon>Sordariales</taxon>
        <taxon>Naviculisporaceae</taxon>
        <taxon>Rhypophila</taxon>
    </lineage>
</organism>
<sequence length="110" mass="11742">MFSSFSTVLTTTLAAFATTSNGLPADASGQATAALGRRGWVSNVDMVQACQMQYGGGTPVRVTDLCNGWRCDLGGKGLGEISVDSYCKALWGPAAYSQCFRTVWDWQCQN</sequence>
<evidence type="ECO:0000313" key="2">
    <source>
        <dbReference type="EMBL" id="KAK4212180.1"/>
    </source>
</evidence>
<accession>A0AAN6Y6G6</accession>
<dbReference type="AlphaFoldDB" id="A0AAN6Y6G6"/>
<dbReference type="Proteomes" id="UP001301769">
    <property type="component" value="Unassembled WGS sequence"/>
</dbReference>
<evidence type="ECO:0000256" key="1">
    <source>
        <dbReference type="SAM" id="SignalP"/>
    </source>
</evidence>
<comment type="caution">
    <text evidence="2">The sequence shown here is derived from an EMBL/GenBank/DDBJ whole genome shotgun (WGS) entry which is preliminary data.</text>
</comment>
<keyword evidence="3" id="KW-1185">Reference proteome</keyword>
<dbReference type="EMBL" id="MU858133">
    <property type="protein sequence ID" value="KAK4212180.1"/>
    <property type="molecule type" value="Genomic_DNA"/>
</dbReference>
<reference evidence="2" key="1">
    <citation type="journal article" date="2023" name="Mol. Phylogenet. Evol.">
        <title>Genome-scale phylogeny and comparative genomics of the fungal order Sordariales.</title>
        <authorList>
            <person name="Hensen N."/>
            <person name="Bonometti L."/>
            <person name="Westerberg I."/>
            <person name="Brannstrom I.O."/>
            <person name="Guillou S."/>
            <person name="Cros-Aarteil S."/>
            <person name="Calhoun S."/>
            <person name="Haridas S."/>
            <person name="Kuo A."/>
            <person name="Mondo S."/>
            <person name="Pangilinan J."/>
            <person name="Riley R."/>
            <person name="LaButti K."/>
            <person name="Andreopoulos B."/>
            <person name="Lipzen A."/>
            <person name="Chen C."/>
            <person name="Yan M."/>
            <person name="Daum C."/>
            <person name="Ng V."/>
            <person name="Clum A."/>
            <person name="Steindorff A."/>
            <person name="Ohm R.A."/>
            <person name="Martin F."/>
            <person name="Silar P."/>
            <person name="Natvig D.O."/>
            <person name="Lalanne C."/>
            <person name="Gautier V."/>
            <person name="Ament-Velasquez S.L."/>
            <person name="Kruys A."/>
            <person name="Hutchinson M.I."/>
            <person name="Powell A.J."/>
            <person name="Barry K."/>
            <person name="Miller A.N."/>
            <person name="Grigoriev I.V."/>
            <person name="Debuchy R."/>
            <person name="Gladieux P."/>
            <person name="Hiltunen Thoren M."/>
            <person name="Johannesson H."/>
        </authorList>
    </citation>
    <scope>NUCLEOTIDE SEQUENCE</scope>
    <source>
        <strain evidence="2">PSN293</strain>
    </source>
</reference>
<protein>
    <recommendedName>
        <fullName evidence="4">Secreted protein</fullName>
    </recommendedName>
</protein>
<evidence type="ECO:0000313" key="3">
    <source>
        <dbReference type="Proteomes" id="UP001301769"/>
    </source>
</evidence>
<keyword evidence="1" id="KW-0732">Signal</keyword>
<reference evidence="2" key="2">
    <citation type="submission" date="2023-05" db="EMBL/GenBank/DDBJ databases">
        <authorList>
            <consortium name="Lawrence Berkeley National Laboratory"/>
            <person name="Steindorff A."/>
            <person name="Hensen N."/>
            <person name="Bonometti L."/>
            <person name="Westerberg I."/>
            <person name="Brannstrom I.O."/>
            <person name="Guillou S."/>
            <person name="Cros-Aarteil S."/>
            <person name="Calhoun S."/>
            <person name="Haridas S."/>
            <person name="Kuo A."/>
            <person name="Mondo S."/>
            <person name="Pangilinan J."/>
            <person name="Riley R."/>
            <person name="Labutti K."/>
            <person name="Andreopoulos B."/>
            <person name="Lipzen A."/>
            <person name="Chen C."/>
            <person name="Yanf M."/>
            <person name="Daum C."/>
            <person name="Ng V."/>
            <person name="Clum A."/>
            <person name="Ohm R."/>
            <person name="Martin F."/>
            <person name="Silar P."/>
            <person name="Natvig D."/>
            <person name="Lalanne C."/>
            <person name="Gautier V."/>
            <person name="Ament-Velasquez S.L."/>
            <person name="Kruys A."/>
            <person name="Hutchinson M.I."/>
            <person name="Powell A.J."/>
            <person name="Barry K."/>
            <person name="Miller A.N."/>
            <person name="Grigoriev I.V."/>
            <person name="Debuchy R."/>
            <person name="Gladieux P."/>
            <person name="Thoren M.H."/>
            <person name="Johannesson H."/>
        </authorList>
    </citation>
    <scope>NUCLEOTIDE SEQUENCE</scope>
    <source>
        <strain evidence="2">PSN293</strain>
    </source>
</reference>
<name>A0AAN6Y6G6_9PEZI</name>
<evidence type="ECO:0008006" key="4">
    <source>
        <dbReference type="Google" id="ProtNLM"/>
    </source>
</evidence>
<feature type="signal peptide" evidence="1">
    <location>
        <begin position="1"/>
        <end position="22"/>
    </location>
</feature>
<proteinExistence type="predicted"/>